<dbReference type="STRING" id="595434.RISK_001285"/>
<dbReference type="AlphaFoldDB" id="A0A0J1BJI1"/>
<organism evidence="1 2">
    <name type="scientific">Rhodopirellula islandica</name>
    <dbReference type="NCBI Taxonomy" id="595434"/>
    <lineage>
        <taxon>Bacteria</taxon>
        <taxon>Pseudomonadati</taxon>
        <taxon>Planctomycetota</taxon>
        <taxon>Planctomycetia</taxon>
        <taxon>Pirellulales</taxon>
        <taxon>Pirellulaceae</taxon>
        <taxon>Rhodopirellula</taxon>
    </lineage>
</organism>
<comment type="caution">
    <text evidence="1">The sequence shown here is derived from an EMBL/GenBank/DDBJ whole genome shotgun (WGS) entry which is preliminary data.</text>
</comment>
<reference evidence="1" key="1">
    <citation type="submission" date="2015-05" db="EMBL/GenBank/DDBJ databases">
        <title>Permanent draft genome of Rhodopirellula islandicus K833.</title>
        <authorList>
            <person name="Kizina J."/>
            <person name="Richter M."/>
            <person name="Glockner F.O."/>
            <person name="Harder J."/>
        </authorList>
    </citation>
    <scope>NUCLEOTIDE SEQUENCE [LARGE SCALE GENOMIC DNA]</scope>
    <source>
        <strain evidence="1">K833</strain>
    </source>
</reference>
<protein>
    <submittedName>
        <fullName evidence="1">Uncharacterized protein</fullName>
    </submittedName>
</protein>
<name>A0A0J1BJI1_RHOIS</name>
<evidence type="ECO:0000313" key="2">
    <source>
        <dbReference type="Proteomes" id="UP000036367"/>
    </source>
</evidence>
<accession>A0A0J1BJI1</accession>
<proteinExistence type="predicted"/>
<dbReference type="PATRIC" id="fig|595434.4.peg.1233"/>
<gene>
    <name evidence="1" type="ORF">RISK_001285</name>
</gene>
<evidence type="ECO:0000313" key="1">
    <source>
        <dbReference type="EMBL" id="KLU06721.1"/>
    </source>
</evidence>
<keyword evidence="2" id="KW-1185">Reference proteome</keyword>
<dbReference type="EMBL" id="LECT01000013">
    <property type="protein sequence ID" value="KLU06721.1"/>
    <property type="molecule type" value="Genomic_DNA"/>
</dbReference>
<sequence length="37" mass="4015">MTSVALYILNTTSEHPNYLYAGSLGPRAFSDVIANLN</sequence>
<dbReference type="Proteomes" id="UP000036367">
    <property type="component" value="Unassembled WGS sequence"/>
</dbReference>